<evidence type="ECO:0000313" key="12">
    <source>
        <dbReference type="EMBL" id="RYR72597.1"/>
    </source>
</evidence>
<dbReference type="Pfam" id="PF05142">
    <property type="entry name" value="DUF702"/>
    <property type="match status" value="1"/>
</dbReference>
<dbReference type="GO" id="GO:0009734">
    <property type="term" value="P:auxin-activated signaling pathway"/>
    <property type="evidence" value="ECO:0007669"/>
    <property type="project" value="UniProtKB-KW"/>
</dbReference>
<keyword evidence="6" id="KW-0073">Auxin biosynthesis</keyword>
<evidence type="ECO:0000256" key="4">
    <source>
        <dbReference type="ARBA" id="ARBA00022723"/>
    </source>
</evidence>
<evidence type="ECO:0000256" key="7">
    <source>
        <dbReference type="ARBA" id="ARBA00023125"/>
    </source>
</evidence>
<dbReference type="GO" id="GO:0005634">
    <property type="term" value="C:nucleus"/>
    <property type="evidence" value="ECO:0007669"/>
    <property type="project" value="UniProtKB-SubCell"/>
</dbReference>
<evidence type="ECO:0000313" key="13">
    <source>
        <dbReference type="Proteomes" id="UP000289738"/>
    </source>
</evidence>
<keyword evidence="5" id="KW-0862">Zinc</keyword>
<protein>
    <submittedName>
        <fullName evidence="12">Uncharacterized protein</fullName>
    </submittedName>
</protein>
<keyword evidence="13" id="KW-1185">Reference proteome</keyword>
<organism evidence="12 13">
    <name type="scientific">Arachis hypogaea</name>
    <name type="common">Peanut</name>
    <dbReference type="NCBI Taxonomy" id="3818"/>
    <lineage>
        <taxon>Eukaryota</taxon>
        <taxon>Viridiplantae</taxon>
        <taxon>Streptophyta</taxon>
        <taxon>Embryophyta</taxon>
        <taxon>Tracheophyta</taxon>
        <taxon>Spermatophyta</taxon>
        <taxon>Magnoliopsida</taxon>
        <taxon>eudicotyledons</taxon>
        <taxon>Gunneridae</taxon>
        <taxon>Pentapetalae</taxon>
        <taxon>rosids</taxon>
        <taxon>fabids</taxon>
        <taxon>Fabales</taxon>
        <taxon>Fabaceae</taxon>
        <taxon>Papilionoideae</taxon>
        <taxon>50 kb inversion clade</taxon>
        <taxon>dalbergioids sensu lato</taxon>
        <taxon>Dalbergieae</taxon>
        <taxon>Pterocarpus clade</taxon>
        <taxon>Arachis</taxon>
    </lineage>
</organism>
<evidence type="ECO:0000256" key="11">
    <source>
        <dbReference type="SAM" id="MobiDB-lite"/>
    </source>
</evidence>
<reference evidence="12 13" key="1">
    <citation type="submission" date="2019-01" db="EMBL/GenBank/DDBJ databases">
        <title>Sequencing of cultivated peanut Arachis hypogaea provides insights into genome evolution and oil improvement.</title>
        <authorList>
            <person name="Chen X."/>
        </authorList>
    </citation>
    <scope>NUCLEOTIDE SEQUENCE [LARGE SCALE GENOMIC DNA]</scope>
    <source>
        <strain evidence="13">cv. Fuhuasheng</strain>
        <tissue evidence="12">Leaves</tissue>
    </source>
</reference>
<keyword evidence="3" id="KW-0217">Developmental protein</keyword>
<feature type="compositionally biased region" description="Low complexity" evidence="11">
    <location>
        <begin position="9"/>
        <end position="25"/>
    </location>
</feature>
<feature type="region of interest" description="Disordered" evidence="11">
    <location>
        <begin position="1"/>
        <end position="25"/>
    </location>
</feature>
<evidence type="ECO:0000256" key="5">
    <source>
        <dbReference type="ARBA" id="ARBA00022833"/>
    </source>
</evidence>
<dbReference type="InterPro" id="IPR007818">
    <property type="entry name" value="SHI"/>
</dbReference>
<dbReference type="InterPro" id="IPR006510">
    <property type="entry name" value="Znf_LRP1"/>
</dbReference>
<dbReference type="GO" id="GO:0045893">
    <property type="term" value="P:positive regulation of DNA-templated transcription"/>
    <property type="evidence" value="ECO:0007669"/>
    <property type="project" value="TreeGrafter"/>
</dbReference>
<evidence type="ECO:0000256" key="2">
    <source>
        <dbReference type="ARBA" id="ARBA00006911"/>
    </source>
</evidence>
<keyword evidence="10" id="KW-0927">Auxin signaling pathway</keyword>
<name>A0A445EAZ4_ARAHY</name>
<dbReference type="Proteomes" id="UP000289738">
    <property type="component" value="Chromosome A02"/>
</dbReference>
<evidence type="ECO:0000256" key="9">
    <source>
        <dbReference type="ARBA" id="ARBA00023242"/>
    </source>
</evidence>
<dbReference type="GO" id="GO:0003677">
    <property type="term" value="F:DNA binding"/>
    <property type="evidence" value="ECO:0007669"/>
    <property type="project" value="UniProtKB-KW"/>
</dbReference>
<dbReference type="PANTHER" id="PTHR31604:SF55">
    <property type="entry name" value="PROTEIN SHI RELATED SEQUENCE 1-LIKE"/>
    <property type="match status" value="1"/>
</dbReference>
<dbReference type="AlphaFoldDB" id="A0A445EAZ4"/>
<dbReference type="PANTHER" id="PTHR31604">
    <property type="entry name" value="PROTEIN LATERAL ROOT PRIMORDIUM 1"/>
    <property type="match status" value="1"/>
</dbReference>
<accession>A0A445EAZ4</accession>
<comment type="caution">
    <text evidence="12">The sequence shown here is derived from an EMBL/GenBank/DDBJ whole genome shotgun (WGS) entry which is preliminary data.</text>
</comment>
<evidence type="ECO:0000256" key="8">
    <source>
        <dbReference type="ARBA" id="ARBA00023159"/>
    </source>
</evidence>
<proteinExistence type="inferred from homology"/>
<dbReference type="GO" id="GO:0046872">
    <property type="term" value="F:metal ion binding"/>
    <property type="evidence" value="ECO:0007669"/>
    <property type="project" value="UniProtKB-KW"/>
</dbReference>
<evidence type="ECO:0000256" key="6">
    <source>
        <dbReference type="ARBA" id="ARBA00023070"/>
    </source>
</evidence>
<keyword evidence="9" id="KW-0539">Nucleus</keyword>
<keyword evidence="4" id="KW-0479">Metal-binding</keyword>
<dbReference type="EMBL" id="SDMP01000002">
    <property type="protein sequence ID" value="RYR72597.1"/>
    <property type="molecule type" value="Genomic_DNA"/>
</dbReference>
<dbReference type="NCBIfam" id="TIGR01623">
    <property type="entry name" value="put_zinc_LRP1"/>
    <property type="match status" value="1"/>
</dbReference>
<dbReference type="GO" id="GO:0009851">
    <property type="term" value="P:auxin biosynthetic process"/>
    <property type="evidence" value="ECO:0007669"/>
    <property type="project" value="UniProtKB-KW"/>
</dbReference>
<evidence type="ECO:0000256" key="3">
    <source>
        <dbReference type="ARBA" id="ARBA00022473"/>
    </source>
</evidence>
<gene>
    <name evidence="12" type="ORF">Ahy_A02g006827</name>
</gene>
<evidence type="ECO:0000256" key="1">
    <source>
        <dbReference type="ARBA" id="ARBA00004123"/>
    </source>
</evidence>
<keyword evidence="8" id="KW-0010">Activator</keyword>
<evidence type="ECO:0000256" key="10">
    <source>
        <dbReference type="ARBA" id="ARBA00023294"/>
    </source>
</evidence>
<sequence>MERASAPATTSRDSTSPSITSSLPPRSLLVGYCAWHSVSRASDEQSLSRSAVMAMRSATAGEVGGAGSRTTGINCQDCRNQAKEDCPHMRCRTCCKSRGYECKTHMKSTWVPAAKRRKRQQQLMALQDH</sequence>
<keyword evidence="7" id="KW-0238">DNA-binding</keyword>
<comment type="similarity">
    <text evidence="2">Belongs to the SHI protein family.</text>
</comment>
<comment type="subcellular location">
    <subcellularLocation>
        <location evidence="1">Nucleus</location>
    </subcellularLocation>
</comment>
<dbReference type="STRING" id="3818.A0A445EAZ4"/>
<dbReference type="GO" id="GO:0003700">
    <property type="term" value="F:DNA-binding transcription factor activity"/>
    <property type="evidence" value="ECO:0007669"/>
    <property type="project" value="InterPro"/>
</dbReference>